<dbReference type="AlphaFoldDB" id="A0A345ZD17"/>
<evidence type="ECO:0000256" key="6">
    <source>
        <dbReference type="PIRSR" id="PIRSR004789-51"/>
    </source>
</evidence>
<name>A0A345ZD17_9BACT</name>
<comment type="similarity">
    <text evidence="4">Belongs to the YmdB-like family.</text>
</comment>
<dbReference type="InterPro" id="IPR029052">
    <property type="entry name" value="Metallo-depent_PP-like"/>
</dbReference>
<dbReference type="Pfam" id="PF13277">
    <property type="entry name" value="YmdB"/>
    <property type="match status" value="1"/>
</dbReference>
<keyword evidence="3" id="KW-0408">Iron</keyword>
<evidence type="ECO:0000256" key="3">
    <source>
        <dbReference type="ARBA" id="ARBA00023004"/>
    </source>
</evidence>
<dbReference type="OrthoDB" id="9801109at2"/>
<evidence type="ECO:0000313" key="7">
    <source>
        <dbReference type="EMBL" id="AXK61184.1"/>
    </source>
</evidence>
<protein>
    <submittedName>
        <fullName evidence="7">TIGR00282 family metallophosphoesterase</fullName>
    </submittedName>
</protein>
<dbReference type="KEGG" id="cdes:C0J27_00245"/>
<dbReference type="PANTHER" id="PTHR36303">
    <property type="entry name" value="2',3'-CYCLIC-NUCLEOTIDE 2'-PHOSPHODIESTERASE"/>
    <property type="match status" value="1"/>
</dbReference>
<accession>A0A345ZD17</accession>
<evidence type="ECO:0000256" key="5">
    <source>
        <dbReference type="PIRSR" id="PIRSR004789-50"/>
    </source>
</evidence>
<organism evidence="7 8">
    <name type="scientific">Candidatus Chromulinivorax destructor</name>
    <dbReference type="NCBI Taxonomy" id="2066483"/>
    <lineage>
        <taxon>Bacteria</taxon>
        <taxon>Candidatus Babelota</taxon>
        <taxon>Candidatus Babeliae</taxon>
        <taxon>Candidatus Babeliales</taxon>
        <taxon>Candidatus Chromulinivoraceae</taxon>
        <taxon>Candidatus Chromulinivorax</taxon>
    </lineage>
</organism>
<dbReference type="PIRSF" id="PIRSF004789">
    <property type="entry name" value="DR1281"/>
    <property type="match status" value="1"/>
</dbReference>
<reference evidence="7 8" key="1">
    <citation type="submission" date="2017-12" db="EMBL/GenBank/DDBJ databases">
        <title>Chromulinavorax destructans is a abundant pathogen of dominant heterotrophic picoflagllates.</title>
        <authorList>
            <person name="Deeg C.M."/>
            <person name="Zimmer M."/>
            <person name="Suttle C.A."/>
        </authorList>
    </citation>
    <scope>NUCLEOTIDE SEQUENCE [LARGE SCALE GENOMIC DNA]</scope>
    <source>
        <strain evidence="7 8">SeV1</strain>
    </source>
</reference>
<feature type="binding site" evidence="6">
    <location>
        <position position="39"/>
    </location>
    <ligand>
        <name>Fe cation</name>
        <dbReference type="ChEBI" id="CHEBI:24875"/>
        <label>1</label>
    </ligand>
</feature>
<dbReference type="FunFam" id="3.60.21.10:FF:000016">
    <property type="entry name" value="Putative metallophosphoesterase"/>
    <property type="match status" value="1"/>
</dbReference>
<gene>
    <name evidence="7" type="ORF">C0J27_00245</name>
</gene>
<evidence type="ECO:0000256" key="1">
    <source>
        <dbReference type="ARBA" id="ARBA00022723"/>
    </source>
</evidence>
<evidence type="ECO:0000256" key="2">
    <source>
        <dbReference type="ARBA" id="ARBA00022801"/>
    </source>
</evidence>
<feature type="binding site" evidence="6">
    <location>
        <position position="68"/>
    </location>
    <ligand>
        <name>Fe cation</name>
        <dbReference type="ChEBI" id="CHEBI:24875"/>
        <label>2</label>
    </ligand>
</feature>
<dbReference type="NCBIfam" id="TIGR00282">
    <property type="entry name" value="TIGR00282 family metallophosphoesterase"/>
    <property type="match status" value="1"/>
</dbReference>
<feature type="active site" description="Proton donor" evidence="5">
    <location>
        <position position="69"/>
    </location>
</feature>
<keyword evidence="1 6" id="KW-0479">Metal-binding</keyword>
<dbReference type="SUPFAM" id="SSF56300">
    <property type="entry name" value="Metallo-dependent phosphatases"/>
    <property type="match status" value="1"/>
</dbReference>
<feature type="binding site" evidence="6">
    <location>
        <position position="39"/>
    </location>
    <ligand>
        <name>Fe cation</name>
        <dbReference type="ChEBI" id="CHEBI:24875"/>
        <label>2</label>
    </ligand>
</feature>
<feature type="binding site" evidence="6">
    <location>
        <position position="8"/>
    </location>
    <ligand>
        <name>Fe cation</name>
        <dbReference type="ChEBI" id="CHEBI:24875"/>
        <label>1</label>
    </ligand>
</feature>
<feature type="binding site" evidence="6">
    <location>
        <position position="40"/>
    </location>
    <ligand>
        <name>Fe cation</name>
        <dbReference type="ChEBI" id="CHEBI:24875"/>
        <label>1</label>
    </ligand>
</feature>
<feature type="binding site" evidence="6">
    <location>
        <position position="179"/>
    </location>
    <ligand>
        <name>Fe cation</name>
        <dbReference type="ChEBI" id="CHEBI:24875"/>
        <label>1</label>
    </ligand>
</feature>
<evidence type="ECO:0000313" key="8">
    <source>
        <dbReference type="Proteomes" id="UP000254834"/>
    </source>
</evidence>
<keyword evidence="2" id="KW-0378">Hydrolase</keyword>
<dbReference type="PANTHER" id="PTHR36303:SF1">
    <property type="entry name" value="2',3'-CYCLIC-NUCLEOTIDE 2'-PHOSPHODIESTERASE"/>
    <property type="match status" value="1"/>
</dbReference>
<feature type="binding site" evidence="6">
    <location>
        <position position="177"/>
    </location>
    <ligand>
        <name>Fe cation</name>
        <dbReference type="ChEBI" id="CHEBI:24875"/>
        <label>2</label>
    </ligand>
</feature>
<sequence length="268" mass="29494">MRVLLLGDIVGNIGRSMFKKHIKTLKAEHDIDFVIVNGENSNNNGRGITSRIVNFFKQHGADVITSGNHIWDQYEIQEYLNSHQDLLRPANFPAACPGSGVTIVDCNGISVAVINVQGRVFMREHTDCPFRAVDKILAEIADKTQIILIDFHAEATAEKLAMAFYVEGRVSAIVGTHTHIPTSDERILPGGTAYVTDLGMAGSFNSMIGMTKESVLPNFLMQMPSRFIVDTKPPVVMSGVWVEIDIETGKALAIERVRVLDEELSGNE</sequence>
<evidence type="ECO:0000256" key="4">
    <source>
        <dbReference type="ARBA" id="ARBA00061401"/>
    </source>
</evidence>
<dbReference type="Proteomes" id="UP000254834">
    <property type="component" value="Chromosome"/>
</dbReference>
<keyword evidence="8" id="KW-1185">Reference proteome</keyword>
<dbReference type="CDD" id="cd07382">
    <property type="entry name" value="MPP_DR1281"/>
    <property type="match status" value="1"/>
</dbReference>
<feature type="binding site" evidence="6">
    <location>
        <position position="152"/>
    </location>
    <ligand>
        <name>Fe cation</name>
        <dbReference type="ChEBI" id="CHEBI:24875"/>
        <label>2</label>
    </ligand>
</feature>
<dbReference type="GO" id="GO:0004113">
    <property type="term" value="F:2',3'-cyclic-nucleotide 3'-phosphodiesterase activity"/>
    <property type="evidence" value="ECO:0007669"/>
    <property type="project" value="TreeGrafter"/>
</dbReference>
<dbReference type="GO" id="GO:0046872">
    <property type="term" value="F:metal ion binding"/>
    <property type="evidence" value="ECO:0007669"/>
    <property type="project" value="UniProtKB-KW"/>
</dbReference>
<dbReference type="Gene3D" id="3.60.21.10">
    <property type="match status" value="1"/>
</dbReference>
<dbReference type="EMBL" id="CP025544">
    <property type="protein sequence ID" value="AXK61184.1"/>
    <property type="molecule type" value="Genomic_DNA"/>
</dbReference>
<dbReference type="InterPro" id="IPR005235">
    <property type="entry name" value="YmdB-like"/>
</dbReference>
<proteinExistence type="inferred from homology"/>